<evidence type="ECO:0000259" key="2">
    <source>
        <dbReference type="Pfam" id="PF00248"/>
    </source>
</evidence>
<dbReference type="Pfam" id="PF00248">
    <property type="entry name" value="Aldo_ket_red"/>
    <property type="match status" value="1"/>
</dbReference>
<dbReference type="PANTHER" id="PTHR43625">
    <property type="entry name" value="AFLATOXIN B1 ALDEHYDE REDUCTASE"/>
    <property type="match status" value="1"/>
</dbReference>
<sequence>MSPTPTPTRRIGNSLFPAIGFGAMGISTFYGPILDAAYAAGCTTADLYGDSKVLLGKWFKCTGRRVEIFLCTKFGFLPDLTVNGSPARVKEAAEASLAKLGVEIIDL</sequence>
<dbReference type="Proteomes" id="UP001215280">
    <property type="component" value="Unassembled WGS sequence"/>
</dbReference>
<dbReference type="AlphaFoldDB" id="A0AAD7IA88"/>
<dbReference type="InterPro" id="IPR036812">
    <property type="entry name" value="NAD(P)_OxRdtase_dom_sf"/>
</dbReference>
<dbReference type="EMBL" id="JARJLG010000138">
    <property type="protein sequence ID" value="KAJ7738250.1"/>
    <property type="molecule type" value="Genomic_DNA"/>
</dbReference>
<comment type="caution">
    <text evidence="3">The sequence shown here is derived from an EMBL/GenBank/DDBJ whole genome shotgun (WGS) entry which is preliminary data.</text>
</comment>
<name>A0AAD7IA88_9AGAR</name>
<evidence type="ECO:0000313" key="3">
    <source>
        <dbReference type="EMBL" id="KAJ7738250.1"/>
    </source>
</evidence>
<organism evidence="3 4">
    <name type="scientific">Mycena maculata</name>
    <dbReference type="NCBI Taxonomy" id="230809"/>
    <lineage>
        <taxon>Eukaryota</taxon>
        <taxon>Fungi</taxon>
        <taxon>Dikarya</taxon>
        <taxon>Basidiomycota</taxon>
        <taxon>Agaricomycotina</taxon>
        <taxon>Agaricomycetes</taxon>
        <taxon>Agaricomycetidae</taxon>
        <taxon>Agaricales</taxon>
        <taxon>Marasmiineae</taxon>
        <taxon>Mycenaceae</taxon>
        <taxon>Mycena</taxon>
    </lineage>
</organism>
<dbReference type="SUPFAM" id="SSF51430">
    <property type="entry name" value="NAD(P)-linked oxidoreductase"/>
    <property type="match status" value="1"/>
</dbReference>
<dbReference type="PANTHER" id="PTHR43625:SF40">
    <property type="entry name" value="ALDO-KETO REDUCTASE YAKC [NADP(+)]"/>
    <property type="match status" value="1"/>
</dbReference>
<evidence type="ECO:0000256" key="1">
    <source>
        <dbReference type="ARBA" id="ARBA00023002"/>
    </source>
</evidence>
<dbReference type="GO" id="GO:0016491">
    <property type="term" value="F:oxidoreductase activity"/>
    <property type="evidence" value="ECO:0007669"/>
    <property type="project" value="UniProtKB-KW"/>
</dbReference>
<dbReference type="Gene3D" id="3.20.20.100">
    <property type="entry name" value="NADP-dependent oxidoreductase domain"/>
    <property type="match status" value="1"/>
</dbReference>
<feature type="domain" description="NADP-dependent oxidoreductase" evidence="2">
    <location>
        <begin position="32"/>
        <end position="107"/>
    </location>
</feature>
<reference evidence="3" key="1">
    <citation type="submission" date="2023-03" db="EMBL/GenBank/DDBJ databases">
        <title>Massive genome expansion in bonnet fungi (Mycena s.s.) driven by repeated elements and novel gene families across ecological guilds.</title>
        <authorList>
            <consortium name="Lawrence Berkeley National Laboratory"/>
            <person name="Harder C.B."/>
            <person name="Miyauchi S."/>
            <person name="Viragh M."/>
            <person name="Kuo A."/>
            <person name="Thoen E."/>
            <person name="Andreopoulos B."/>
            <person name="Lu D."/>
            <person name="Skrede I."/>
            <person name="Drula E."/>
            <person name="Henrissat B."/>
            <person name="Morin E."/>
            <person name="Kohler A."/>
            <person name="Barry K."/>
            <person name="LaButti K."/>
            <person name="Morin E."/>
            <person name="Salamov A."/>
            <person name="Lipzen A."/>
            <person name="Mereny Z."/>
            <person name="Hegedus B."/>
            <person name="Baldrian P."/>
            <person name="Stursova M."/>
            <person name="Weitz H."/>
            <person name="Taylor A."/>
            <person name="Grigoriev I.V."/>
            <person name="Nagy L.G."/>
            <person name="Martin F."/>
            <person name="Kauserud H."/>
        </authorList>
    </citation>
    <scope>NUCLEOTIDE SEQUENCE</scope>
    <source>
        <strain evidence="3">CBHHK188m</strain>
    </source>
</reference>
<keyword evidence="4" id="KW-1185">Reference proteome</keyword>
<keyword evidence="1" id="KW-0560">Oxidoreductase</keyword>
<dbReference type="InterPro" id="IPR050791">
    <property type="entry name" value="Aldo-Keto_reductase"/>
</dbReference>
<dbReference type="InterPro" id="IPR023210">
    <property type="entry name" value="NADP_OxRdtase_dom"/>
</dbReference>
<gene>
    <name evidence="3" type="ORF">DFH07DRAFT_966162</name>
</gene>
<evidence type="ECO:0000313" key="4">
    <source>
        <dbReference type="Proteomes" id="UP001215280"/>
    </source>
</evidence>
<dbReference type="GO" id="GO:0005737">
    <property type="term" value="C:cytoplasm"/>
    <property type="evidence" value="ECO:0007669"/>
    <property type="project" value="TreeGrafter"/>
</dbReference>
<protein>
    <submittedName>
        <fullName evidence="3">NADP-dependent oxidoreductase domain-containing protein</fullName>
    </submittedName>
</protein>
<proteinExistence type="predicted"/>
<accession>A0AAD7IA88</accession>